<dbReference type="AlphaFoldDB" id="A0A0L7KYY8"/>
<dbReference type="Proteomes" id="UP000037510">
    <property type="component" value="Unassembled WGS sequence"/>
</dbReference>
<evidence type="ECO:0000313" key="2">
    <source>
        <dbReference type="EMBL" id="KOB68234.1"/>
    </source>
</evidence>
<reference evidence="2 3" key="1">
    <citation type="journal article" date="2015" name="Genome Biol. Evol.">
        <title>The genome of winter moth (Operophtera brumata) provides a genomic perspective on sexual dimorphism and phenology.</title>
        <authorList>
            <person name="Derks M.F."/>
            <person name="Smit S."/>
            <person name="Salis L."/>
            <person name="Schijlen E."/>
            <person name="Bossers A."/>
            <person name="Mateman C."/>
            <person name="Pijl A.S."/>
            <person name="de Ridder D."/>
            <person name="Groenen M.A."/>
            <person name="Visser M.E."/>
            <person name="Megens H.J."/>
        </authorList>
    </citation>
    <scope>NUCLEOTIDE SEQUENCE [LARGE SCALE GENOMIC DNA]</scope>
    <source>
        <strain evidence="2">WM2013NL</strain>
        <tissue evidence="2">Head and thorax</tissue>
    </source>
</reference>
<organism evidence="2 3">
    <name type="scientific">Operophtera brumata</name>
    <name type="common">Winter moth</name>
    <name type="synonym">Phalaena brumata</name>
    <dbReference type="NCBI Taxonomy" id="104452"/>
    <lineage>
        <taxon>Eukaryota</taxon>
        <taxon>Metazoa</taxon>
        <taxon>Ecdysozoa</taxon>
        <taxon>Arthropoda</taxon>
        <taxon>Hexapoda</taxon>
        <taxon>Insecta</taxon>
        <taxon>Pterygota</taxon>
        <taxon>Neoptera</taxon>
        <taxon>Endopterygota</taxon>
        <taxon>Lepidoptera</taxon>
        <taxon>Glossata</taxon>
        <taxon>Ditrysia</taxon>
        <taxon>Geometroidea</taxon>
        <taxon>Geometridae</taxon>
        <taxon>Larentiinae</taxon>
        <taxon>Operophtera</taxon>
    </lineage>
</organism>
<dbReference type="EMBL" id="JTDY01004371">
    <property type="protein sequence ID" value="KOB68234.1"/>
    <property type="molecule type" value="Genomic_DNA"/>
</dbReference>
<keyword evidence="3" id="KW-1185">Reference proteome</keyword>
<name>A0A0L7KYY8_OPEBR</name>
<accession>A0A0L7KYY8</accession>
<protein>
    <submittedName>
        <fullName evidence="2">Uncharacterized protein</fullName>
    </submittedName>
</protein>
<sequence length="98" mass="11330">MYNPFKQVSDERYKIITARYAKFQESMSDDNLEPVKVFDPLSQKHVDELHLIREVSKELQKKKEEDINKAAQAETEAEAEAMIEIKEAAVETAEKEDA</sequence>
<comment type="caution">
    <text evidence="2">The sequence shown here is derived from an EMBL/GenBank/DDBJ whole genome shotgun (WGS) entry which is preliminary data.</text>
</comment>
<proteinExistence type="predicted"/>
<gene>
    <name evidence="2" type="ORF">OBRU01_15499</name>
</gene>
<evidence type="ECO:0000313" key="3">
    <source>
        <dbReference type="Proteomes" id="UP000037510"/>
    </source>
</evidence>
<feature type="coiled-coil region" evidence="1">
    <location>
        <begin position="56"/>
        <end position="96"/>
    </location>
</feature>
<evidence type="ECO:0000256" key="1">
    <source>
        <dbReference type="SAM" id="Coils"/>
    </source>
</evidence>
<keyword evidence="1" id="KW-0175">Coiled coil</keyword>